<evidence type="ECO:0000256" key="3">
    <source>
        <dbReference type="SAM" id="MobiDB-lite"/>
    </source>
</evidence>
<keyword evidence="7" id="KW-1185">Reference proteome</keyword>
<dbReference type="Proteomes" id="UP000001396">
    <property type="component" value="Unassembled WGS sequence"/>
</dbReference>
<dbReference type="GeneID" id="31357345"/>
<dbReference type="InterPro" id="IPR024826">
    <property type="entry name" value="DNA_pol_delta/II_ssu"/>
</dbReference>
<dbReference type="GO" id="GO:0043625">
    <property type="term" value="C:delta DNA polymerase complex"/>
    <property type="evidence" value="ECO:0007669"/>
    <property type="project" value="TreeGrafter"/>
</dbReference>
<evidence type="ECO:0000259" key="5">
    <source>
        <dbReference type="Pfam" id="PF18018"/>
    </source>
</evidence>
<dbReference type="PANTHER" id="PTHR10416:SF0">
    <property type="entry name" value="DNA POLYMERASE DELTA SUBUNIT 2"/>
    <property type="match status" value="1"/>
</dbReference>
<dbReference type="Pfam" id="PF04042">
    <property type="entry name" value="DNA_pol_E_B"/>
    <property type="match status" value="1"/>
</dbReference>
<feature type="domain" description="DNA polymerase delta subunit OB-fold" evidence="5">
    <location>
        <begin position="136"/>
        <end position="255"/>
    </location>
</feature>
<evidence type="ECO:0000256" key="2">
    <source>
        <dbReference type="ARBA" id="ARBA00022705"/>
    </source>
</evidence>
<dbReference type="Gene3D" id="3.60.21.50">
    <property type="match status" value="1"/>
</dbReference>
<gene>
    <name evidence="6" type="primary">polD2</name>
    <name evidence="6" type="ORF">PPL_01818</name>
</gene>
<keyword evidence="2" id="KW-0235">DNA replication</keyword>
<dbReference type="GO" id="GO:0006271">
    <property type="term" value="P:DNA strand elongation involved in DNA replication"/>
    <property type="evidence" value="ECO:0007669"/>
    <property type="project" value="TreeGrafter"/>
</dbReference>
<comment type="caution">
    <text evidence="6">The sequence shown here is derived from an EMBL/GenBank/DDBJ whole genome shotgun (WGS) entry which is preliminary data.</text>
</comment>
<evidence type="ECO:0000313" key="7">
    <source>
        <dbReference type="Proteomes" id="UP000001396"/>
    </source>
</evidence>
<name>D3B0K1_HETP5</name>
<dbReference type="Pfam" id="PF18018">
    <property type="entry name" value="DNA_pol_D_N"/>
    <property type="match status" value="1"/>
</dbReference>
<dbReference type="InParanoid" id="D3B0K1"/>
<dbReference type="RefSeq" id="XP_020436936.1">
    <property type="nucleotide sequence ID" value="XM_020572819.1"/>
</dbReference>
<dbReference type="STRING" id="670386.D3B0K1"/>
<reference evidence="6 7" key="1">
    <citation type="journal article" date="2011" name="Genome Res.">
        <title>Phylogeny-wide analysis of social amoeba genomes highlights ancient origins for complex intercellular communication.</title>
        <authorList>
            <person name="Heidel A.J."/>
            <person name="Lawal H.M."/>
            <person name="Felder M."/>
            <person name="Schilde C."/>
            <person name="Helps N.R."/>
            <person name="Tunggal B."/>
            <person name="Rivero F."/>
            <person name="John U."/>
            <person name="Schleicher M."/>
            <person name="Eichinger L."/>
            <person name="Platzer M."/>
            <person name="Noegel A.A."/>
            <person name="Schaap P."/>
            <person name="Gloeckner G."/>
        </authorList>
    </citation>
    <scope>NUCLEOTIDE SEQUENCE [LARGE SCALE GENOMIC DNA]</scope>
    <source>
        <strain evidence="7">ATCC 26659 / Pp 5 / PN500</strain>
    </source>
</reference>
<accession>D3B0K1</accession>
<dbReference type="InterPro" id="IPR007185">
    <property type="entry name" value="DNA_pol_a/d/e_bsu"/>
</dbReference>
<dbReference type="AlphaFoldDB" id="D3B0K1"/>
<protein>
    <submittedName>
        <fullName evidence="6">DNA polymerase delta subunit 2</fullName>
    </submittedName>
</protein>
<sequence length="535" mass="60117">MDTDMIDDSFTNEVVKQFYNSSVKKSFNSNHGTDKDQLKQDILMTATSGTLNDLLKKNNSNNNNNNNNNSKTSNNDNNKSNQSVIKRIETTYNYSKTRFSTRPKDILESNINKDTIKTTATTATNSATANDATMRQFNKIYYDRLEKFRPILFSLAETKYPGVSINKILHLKPGEECILIGTLYKEMPLKPNILKQYAQDKSSLIDVGDLLILEDETGRVKLVGDKSLVDSHLTGLGVAIRGVGLASAEFEIKEIFTPGLPPQPYLRNFEKLEDDTYVCIVSGLNVGNPNSILSTNLLTDFISGNLGSPSDQYFSSRIARLIIAGDSIYKEADSPESFMKYRTKQEIHSRQQKIALPIKEFDSILAELCQSIPVDVLPGESDPTNLSLPQLPLNFCQTPFSVQNANYNPVSNPYESEIGGRIFLGTSGQNIENAIRYINIQDKIELMHKMLIWRHLAPTAPDTLACSPLEHDPFIIEQCPHVYFIGNNDRYETKLIQGEDGEQIRLILVPKFVDTNTVILVNLKTLDTFPIIFNF</sequence>
<dbReference type="Gene3D" id="2.40.50.430">
    <property type="match status" value="1"/>
</dbReference>
<dbReference type="OMA" id="HCILIGT"/>
<organism evidence="6 7">
    <name type="scientific">Heterostelium pallidum (strain ATCC 26659 / Pp 5 / PN500)</name>
    <name type="common">Cellular slime mold</name>
    <name type="synonym">Polysphondylium pallidum</name>
    <dbReference type="NCBI Taxonomy" id="670386"/>
    <lineage>
        <taxon>Eukaryota</taxon>
        <taxon>Amoebozoa</taxon>
        <taxon>Evosea</taxon>
        <taxon>Eumycetozoa</taxon>
        <taxon>Dictyostelia</taxon>
        <taxon>Acytosteliales</taxon>
        <taxon>Acytosteliaceae</taxon>
        <taxon>Heterostelium</taxon>
    </lineage>
</organism>
<dbReference type="FunCoup" id="D3B0K1">
    <property type="interactions" value="388"/>
</dbReference>
<comment type="similarity">
    <text evidence="1">Belongs to the DNA polymerase delta/II small subunit family.</text>
</comment>
<dbReference type="GO" id="GO:0003677">
    <property type="term" value="F:DNA binding"/>
    <property type="evidence" value="ECO:0007669"/>
    <property type="project" value="InterPro"/>
</dbReference>
<evidence type="ECO:0000256" key="1">
    <source>
        <dbReference type="ARBA" id="ARBA00006035"/>
    </source>
</evidence>
<dbReference type="PANTHER" id="PTHR10416">
    <property type="entry name" value="DNA POLYMERASE DELTA SUBUNIT 2"/>
    <property type="match status" value="1"/>
</dbReference>
<proteinExistence type="inferred from homology"/>
<dbReference type="EMBL" id="ADBJ01000008">
    <property type="protein sequence ID" value="EFA84825.1"/>
    <property type="molecule type" value="Genomic_DNA"/>
</dbReference>
<evidence type="ECO:0000313" key="6">
    <source>
        <dbReference type="EMBL" id="EFA84825.1"/>
    </source>
</evidence>
<evidence type="ECO:0000259" key="4">
    <source>
        <dbReference type="Pfam" id="PF04042"/>
    </source>
</evidence>
<feature type="domain" description="DNA polymerase alpha/delta/epsilon subunit B" evidence="4">
    <location>
        <begin position="278"/>
        <end position="492"/>
    </location>
</feature>
<dbReference type="InterPro" id="IPR040663">
    <property type="entry name" value="DNA_pol_D_N"/>
</dbReference>
<feature type="region of interest" description="Disordered" evidence="3">
    <location>
        <begin position="53"/>
        <end position="80"/>
    </location>
</feature>